<proteinExistence type="predicted"/>
<gene>
    <name evidence="1" type="ORF">SAMN05216529_103158</name>
</gene>
<dbReference type="NCBIfam" id="NF033679">
    <property type="entry name" value="DNRLRE_dom"/>
    <property type="match status" value="1"/>
</dbReference>
<dbReference type="OrthoDB" id="1928775at2"/>
<evidence type="ECO:0000313" key="2">
    <source>
        <dbReference type="Proteomes" id="UP000254051"/>
    </source>
</evidence>
<name>A0A316A007_9FIRM</name>
<sequence length="182" mass="21197">MGLLDLNSKESISLKHGTRCPLYDNKIYWGYPFQTYLFFEISQVSYFTPLLEAKLILYKIPNCCERNADLQEKAYQISPLLDFFSIYNDWYESPKVDDNYRVEYTNQPCVSYSEIDITNIVMSWTNGTIENKGLLLTGSPYVEYLIYASNHYEIKGMRPMLRLTYEGASPSFSKADCTVEVR</sequence>
<dbReference type="Proteomes" id="UP000254051">
    <property type="component" value="Unassembled WGS sequence"/>
</dbReference>
<protein>
    <recommendedName>
        <fullName evidence="3">DNRLRE domain-containing protein</fullName>
    </recommendedName>
</protein>
<dbReference type="EMBL" id="UHJJ01000003">
    <property type="protein sequence ID" value="SUQ13430.1"/>
    <property type="molecule type" value="Genomic_DNA"/>
</dbReference>
<keyword evidence="2" id="KW-1185">Reference proteome</keyword>
<dbReference type="RefSeq" id="WP_109709421.1">
    <property type="nucleotide sequence ID" value="NZ_QGDS01000003.1"/>
</dbReference>
<dbReference type="AlphaFoldDB" id="A0A316A007"/>
<accession>A0A316A007</accession>
<evidence type="ECO:0008006" key="3">
    <source>
        <dbReference type="Google" id="ProtNLM"/>
    </source>
</evidence>
<reference evidence="2" key="1">
    <citation type="submission" date="2017-07" db="EMBL/GenBank/DDBJ databases">
        <authorList>
            <person name="Varghese N."/>
            <person name="Submissions S."/>
        </authorList>
    </citation>
    <scope>NUCLEOTIDE SEQUENCE [LARGE SCALE GENOMIC DNA]</scope>
    <source>
        <strain evidence="2">NLAE-zl-C134</strain>
    </source>
</reference>
<evidence type="ECO:0000313" key="1">
    <source>
        <dbReference type="EMBL" id="SUQ13430.1"/>
    </source>
</evidence>
<organism evidence="1 2">
    <name type="scientific">Faecalicatena contorta</name>
    <dbReference type="NCBI Taxonomy" id="39482"/>
    <lineage>
        <taxon>Bacteria</taxon>
        <taxon>Bacillati</taxon>
        <taxon>Bacillota</taxon>
        <taxon>Clostridia</taxon>
        <taxon>Lachnospirales</taxon>
        <taxon>Lachnospiraceae</taxon>
        <taxon>Faecalicatena</taxon>
    </lineage>
</organism>